<proteinExistence type="predicted"/>
<dbReference type="Proteomes" id="UP000604825">
    <property type="component" value="Unassembled WGS sequence"/>
</dbReference>
<organism evidence="1 2">
    <name type="scientific">Miscanthus lutarioriparius</name>
    <dbReference type="NCBI Taxonomy" id="422564"/>
    <lineage>
        <taxon>Eukaryota</taxon>
        <taxon>Viridiplantae</taxon>
        <taxon>Streptophyta</taxon>
        <taxon>Embryophyta</taxon>
        <taxon>Tracheophyta</taxon>
        <taxon>Spermatophyta</taxon>
        <taxon>Magnoliopsida</taxon>
        <taxon>Liliopsida</taxon>
        <taxon>Poales</taxon>
        <taxon>Poaceae</taxon>
        <taxon>PACMAD clade</taxon>
        <taxon>Panicoideae</taxon>
        <taxon>Andropogonodae</taxon>
        <taxon>Andropogoneae</taxon>
        <taxon>Saccharinae</taxon>
        <taxon>Miscanthus</taxon>
    </lineage>
</organism>
<evidence type="ECO:0000313" key="1">
    <source>
        <dbReference type="EMBL" id="CAD6272830.1"/>
    </source>
</evidence>
<protein>
    <submittedName>
        <fullName evidence="1">Uncharacterized protein</fullName>
    </submittedName>
</protein>
<dbReference type="EMBL" id="CAJGYO010000016">
    <property type="protein sequence ID" value="CAD6272830.1"/>
    <property type="molecule type" value="Genomic_DNA"/>
</dbReference>
<keyword evidence="2" id="KW-1185">Reference proteome</keyword>
<accession>A0A811RSN0</accession>
<dbReference type="AlphaFoldDB" id="A0A811RSN0"/>
<sequence>MGAHGHAGVVVVTAVSLANPYAVEEIQVFPECSVLVLVFVKIRQGDFVAEDVVERFRPMGYERSQLWKAYDGVEAEWRENVKGLAHGGGAPR</sequence>
<name>A0A811RSN0_9POAL</name>
<evidence type="ECO:0000313" key="2">
    <source>
        <dbReference type="Proteomes" id="UP000604825"/>
    </source>
</evidence>
<reference evidence="1" key="1">
    <citation type="submission" date="2020-10" db="EMBL/GenBank/DDBJ databases">
        <authorList>
            <person name="Han B."/>
            <person name="Lu T."/>
            <person name="Zhao Q."/>
            <person name="Huang X."/>
            <person name="Zhao Y."/>
        </authorList>
    </citation>
    <scope>NUCLEOTIDE SEQUENCE</scope>
</reference>
<comment type="caution">
    <text evidence="1">The sequence shown here is derived from an EMBL/GenBank/DDBJ whole genome shotgun (WGS) entry which is preliminary data.</text>
</comment>
<gene>
    <name evidence="1" type="ORF">NCGR_LOCUS56100</name>
</gene>